<dbReference type="InterPro" id="IPR006626">
    <property type="entry name" value="PbH1"/>
</dbReference>
<comment type="caution">
    <text evidence="2">The sequence shown here is derived from an EMBL/GenBank/DDBJ whole genome shotgun (WGS) entry which is preliminary data.</text>
</comment>
<dbReference type="EMBL" id="VDCQ01000013">
    <property type="protein sequence ID" value="TNJ66138.1"/>
    <property type="molecule type" value="Genomic_DNA"/>
</dbReference>
<dbReference type="Gene3D" id="2.160.20.10">
    <property type="entry name" value="Single-stranded right-handed beta-helix, Pectin lyase-like"/>
    <property type="match status" value="1"/>
</dbReference>
<feature type="domain" description="Right handed beta helix" evidence="1">
    <location>
        <begin position="270"/>
        <end position="426"/>
    </location>
</feature>
<evidence type="ECO:0000313" key="3">
    <source>
        <dbReference type="Proteomes" id="UP000307943"/>
    </source>
</evidence>
<proteinExistence type="predicted"/>
<accession>A0A5C4TAQ5</accession>
<dbReference type="InterPro" id="IPR039448">
    <property type="entry name" value="Beta_helix"/>
</dbReference>
<dbReference type="RefSeq" id="WP_139602446.1">
    <property type="nucleotide sequence ID" value="NZ_VDCQ01000013.1"/>
</dbReference>
<dbReference type="Proteomes" id="UP000307943">
    <property type="component" value="Unassembled WGS sequence"/>
</dbReference>
<protein>
    <recommendedName>
        <fullName evidence="1">Right handed beta helix domain-containing protein</fullName>
    </recommendedName>
</protein>
<sequence>MRGKYNDERGTKASYSFQFHRRNVIMTEKKDSQMSRRTLLTSIGAAGATFSITQLLGVPKLAFGEPGGVTNDVYGNSFGIGNSFMKPVFEVTLAQLRSMPFPNLTDVYYVTDEGKEGHFQYDAADVSSADNTGTIVVSSKGARFKRDVPDRIFNVRWFGAIGDGVHDDGAAIQAAIDAIPAGGATLLFPQTSQFYALESQGLLLENKQNVRLVGEGTTIKFKANTPDVIDQQRKLSILRMLSSRWVVMEGLILHGNLSQRVAVPTQESFHCCLNMQNCEDVVIENCHFIEGMTDGIYVGAIYNPPGSPPRTALVSKNIVINNCQMLRCRRNNISIVGADGARVSNCRISEAGTIQGISPRSGIDVEPNKGWFGTSKNIVLQNNTVENNAGTNGVSVGGSGSENVRIEGNRIMGHTTGLNLNNNANAPMNKNVVVSDNTFSNNVNGMRMVARNVDIISGNLFVDNSSIGLIMLYHIDGVIVTQNQFIRNLDYAISGGYNSPNIENNIRSVVITNNLFADSVAESNNATAGRSVRLYMAGPSALVVFNNNMQLNRPDAVLKMKGAWIDRECLARATGNTASNLFDPTKPHEGFVGAGNYSDALLIS</sequence>
<reference evidence="2 3" key="1">
    <citation type="submission" date="2019-05" db="EMBL/GenBank/DDBJ databases">
        <title>We sequenced the genome of Paenibacillus hemerocallicola KCTC 33185 for further insight into its adaptation and study the phylogeny of Paenibacillus.</title>
        <authorList>
            <person name="Narsing Rao M.P."/>
        </authorList>
    </citation>
    <scope>NUCLEOTIDE SEQUENCE [LARGE SCALE GENOMIC DNA]</scope>
    <source>
        <strain evidence="2 3">KCTC 33185</strain>
    </source>
</reference>
<dbReference type="OrthoDB" id="2492682at2"/>
<gene>
    <name evidence="2" type="ORF">FE784_12030</name>
</gene>
<dbReference type="SUPFAM" id="SSF51126">
    <property type="entry name" value="Pectin lyase-like"/>
    <property type="match status" value="2"/>
</dbReference>
<organism evidence="2 3">
    <name type="scientific">Paenibacillus hemerocallicola</name>
    <dbReference type="NCBI Taxonomy" id="1172614"/>
    <lineage>
        <taxon>Bacteria</taxon>
        <taxon>Bacillati</taxon>
        <taxon>Bacillota</taxon>
        <taxon>Bacilli</taxon>
        <taxon>Bacillales</taxon>
        <taxon>Paenibacillaceae</taxon>
        <taxon>Paenibacillus</taxon>
    </lineage>
</organism>
<dbReference type="InterPro" id="IPR011050">
    <property type="entry name" value="Pectin_lyase_fold/virulence"/>
</dbReference>
<keyword evidence="3" id="KW-1185">Reference proteome</keyword>
<dbReference type="InterPro" id="IPR012334">
    <property type="entry name" value="Pectin_lyas_fold"/>
</dbReference>
<evidence type="ECO:0000313" key="2">
    <source>
        <dbReference type="EMBL" id="TNJ66138.1"/>
    </source>
</evidence>
<evidence type="ECO:0000259" key="1">
    <source>
        <dbReference type="Pfam" id="PF13229"/>
    </source>
</evidence>
<dbReference type="AlphaFoldDB" id="A0A5C4TAQ5"/>
<dbReference type="Pfam" id="PF13229">
    <property type="entry name" value="Beta_helix"/>
    <property type="match status" value="1"/>
</dbReference>
<name>A0A5C4TAQ5_9BACL</name>
<dbReference type="SMART" id="SM00710">
    <property type="entry name" value="PbH1"/>
    <property type="match status" value="6"/>
</dbReference>